<organism evidence="15">
    <name type="scientific">Alsobacter sp. KACC 23698</name>
    <dbReference type="NCBI Taxonomy" id="3149229"/>
    <lineage>
        <taxon>Bacteria</taxon>
        <taxon>Pseudomonadati</taxon>
        <taxon>Pseudomonadota</taxon>
        <taxon>Alphaproteobacteria</taxon>
        <taxon>Hyphomicrobiales</taxon>
        <taxon>Alsobacteraceae</taxon>
        <taxon>Alsobacter</taxon>
    </lineage>
</organism>
<evidence type="ECO:0000256" key="8">
    <source>
        <dbReference type="ARBA" id="ARBA00023180"/>
    </source>
</evidence>
<dbReference type="GO" id="GO:0005576">
    <property type="term" value="C:extracellular region"/>
    <property type="evidence" value="ECO:0007669"/>
    <property type="project" value="TreeGrafter"/>
</dbReference>
<feature type="domain" description="Glycoside hydrolase family 5" evidence="14">
    <location>
        <begin position="101"/>
        <end position="385"/>
    </location>
</feature>
<evidence type="ECO:0000256" key="7">
    <source>
        <dbReference type="ARBA" id="ARBA00023136"/>
    </source>
</evidence>
<dbReference type="PANTHER" id="PTHR31297:SF34">
    <property type="entry name" value="GLUCAN 1,3-BETA-GLUCOSIDASE 2"/>
    <property type="match status" value="1"/>
</dbReference>
<dbReference type="EMBL" id="CP157484">
    <property type="protein sequence ID" value="XBO40424.1"/>
    <property type="molecule type" value="Genomic_DNA"/>
</dbReference>
<keyword evidence="6" id="KW-1133">Transmembrane helix</keyword>
<dbReference type="GO" id="GO:0009986">
    <property type="term" value="C:cell surface"/>
    <property type="evidence" value="ECO:0007669"/>
    <property type="project" value="TreeGrafter"/>
</dbReference>
<dbReference type="InterPro" id="IPR050386">
    <property type="entry name" value="Glycosyl_hydrolase_5"/>
</dbReference>
<comment type="subcellular location">
    <subcellularLocation>
        <location evidence="1">Cell membrane</location>
        <topology evidence="1">Single-pass type II membrane protein</topology>
    </subcellularLocation>
</comment>
<protein>
    <recommendedName>
        <fullName evidence="12">Exo-1,3-beta-glucanase D</fullName>
    </recommendedName>
</protein>
<sequence>MRHLTPAPAPTLIAHPATSRLPFSSGRRGSAGLRIAAIASALLTCGPHGAAMAQTAAPPQGGEACSGQLGGVPSDRLRSLSKGFSLPGLTDRLTVKPPSMVTLRSLREAGLTHIRLPLTLELLSDAFSPKEVQERALKQIDHAVDMLTGMDFAVSLDMHPEDRFQKLHEDNPAKALAVLKDVWGRLAARYAAKSEQRVFFEVLNEPVVKADLWAVQGPEVVKVIRAAAPRHTIIYGPTFFQRVEALEALTPLPDDNVVYAIHFYDPMSFTHQGQNWGADRTAPRPPIPFPASMAEAKPAIDTLRMRGDPKAAEAIAEQFAEPWDRARIRTVFQGVAQWSKRFSRPVIVNEFGVLSFQADPQSRANWIRAVRAAAQASCIGWTHWEYADGFGFVRRVGLKETLDPVVGPAVVSPLPPD</sequence>
<dbReference type="AlphaFoldDB" id="A0AAU7JK25"/>
<evidence type="ECO:0000313" key="15">
    <source>
        <dbReference type="EMBL" id="XBO40424.1"/>
    </source>
</evidence>
<dbReference type="RefSeq" id="WP_406857283.1">
    <property type="nucleotide sequence ID" value="NZ_CP157484.1"/>
</dbReference>
<keyword evidence="4 13" id="KW-0378">Hydrolase</keyword>
<dbReference type="GO" id="GO:0008422">
    <property type="term" value="F:beta-glucosidase activity"/>
    <property type="evidence" value="ECO:0007669"/>
    <property type="project" value="TreeGrafter"/>
</dbReference>
<dbReference type="Pfam" id="PF00150">
    <property type="entry name" value="Cellulase"/>
    <property type="match status" value="1"/>
</dbReference>
<keyword evidence="10" id="KW-0961">Cell wall biogenesis/degradation</keyword>
<dbReference type="InterPro" id="IPR017853">
    <property type="entry name" value="GH"/>
</dbReference>
<keyword evidence="7" id="KW-0472">Membrane</keyword>
<evidence type="ECO:0000256" key="4">
    <source>
        <dbReference type="ARBA" id="ARBA00022801"/>
    </source>
</evidence>
<evidence type="ECO:0000256" key="5">
    <source>
        <dbReference type="ARBA" id="ARBA00022968"/>
    </source>
</evidence>
<gene>
    <name evidence="15" type="ORF">ABEG18_06560</name>
</gene>
<dbReference type="Gene3D" id="3.20.20.80">
    <property type="entry name" value="Glycosidases"/>
    <property type="match status" value="1"/>
</dbReference>
<dbReference type="GO" id="GO:0005886">
    <property type="term" value="C:plasma membrane"/>
    <property type="evidence" value="ECO:0007669"/>
    <property type="project" value="UniProtKB-SubCell"/>
</dbReference>
<evidence type="ECO:0000256" key="10">
    <source>
        <dbReference type="ARBA" id="ARBA00023316"/>
    </source>
</evidence>
<dbReference type="InterPro" id="IPR018087">
    <property type="entry name" value="Glyco_hydro_5_CS"/>
</dbReference>
<comment type="function">
    <text evidence="11">Glucosidase involved in the degradation of cellulosic biomass. Active on lichenan.</text>
</comment>
<evidence type="ECO:0000256" key="1">
    <source>
        <dbReference type="ARBA" id="ARBA00004401"/>
    </source>
</evidence>
<proteinExistence type="inferred from homology"/>
<keyword evidence="8" id="KW-0325">Glycoprotein</keyword>
<dbReference type="SUPFAM" id="SSF51445">
    <property type="entry name" value="(Trans)glycosidases"/>
    <property type="match status" value="1"/>
</dbReference>
<dbReference type="GO" id="GO:0071555">
    <property type="term" value="P:cell wall organization"/>
    <property type="evidence" value="ECO:0007669"/>
    <property type="project" value="UniProtKB-KW"/>
</dbReference>
<dbReference type="InterPro" id="IPR001547">
    <property type="entry name" value="Glyco_hydro_5"/>
</dbReference>
<evidence type="ECO:0000256" key="12">
    <source>
        <dbReference type="ARBA" id="ARBA00041260"/>
    </source>
</evidence>
<comment type="similarity">
    <text evidence="13">Belongs to the glycosyl hydrolase 5 (cellulase A) family.</text>
</comment>
<dbReference type="GO" id="GO:0009251">
    <property type="term" value="P:glucan catabolic process"/>
    <property type="evidence" value="ECO:0007669"/>
    <property type="project" value="TreeGrafter"/>
</dbReference>
<keyword evidence="5" id="KW-0735">Signal-anchor</keyword>
<keyword evidence="9 13" id="KW-0326">Glycosidase</keyword>
<name>A0AAU7JK25_9HYPH</name>
<dbReference type="PROSITE" id="PS00659">
    <property type="entry name" value="GLYCOSYL_HYDROL_F5"/>
    <property type="match status" value="1"/>
</dbReference>
<keyword evidence="3" id="KW-0812">Transmembrane</keyword>
<evidence type="ECO:0000256" key="2">
    <source>
        <dbReference type="ARBA" id="ARBA00022475"/>
    </source>
</evidence>
<evidence type="ECO:0000256" key="3">
    <source>
        <dbReference type="ARBA" id="ARBA00022692"/>
    </source>
</evidence>
<evidence type="ECO:0000256" key="13">
    <source>
        <dbReference type="RuleBase" id="RU361153"/>
    </source>
</evidence>
<keyword evidence="2" id="KW-1003">Cell membrane</keyword>
<evidence type="ECO:0000256" key="11">
    <source>
        <dbReference type="ARBA" id="ARBA00037126"/>
    </source>
</evidence>
<accession>A0AAU7JK25</accession>
<evidence type="ECO:0000256" key="9">
    <source>
        <dbReference type="ARBA" id="ARBA00023295"/>
    </source>
</evidence>
<reference evidence="15" key="1">
    <citation type="submission" date="2024-05" db="EMBL/GenBank/DDBJ databases">
        <authorList>
            <person name="Kim S."/>
            <person name="Heo J."/>
            <person name="Choi H."/>
            <person name="Choi Y."/>
            <person name="Kwon S.-W."/>
            <person name="Kim Y."/>
        </authorList>
    </citation>
    <scope>NUCLEOTIDE SEQUENCE</scope>
    <source>
        <strain evidence="15">KACC 23698</strain>
    </source>
</reference>
<dbReference type="PANTHER" id="PTHR31297">
    <property type="entry name" value="GLUCAN ENDO-1,6-BETA-GLUCOSIDASE B"/>
    <property type="match status" value="1"/>
</dbReference>
<evidence type="ECO:0000259" key="14">
    <source>
        <dbReference type="Pfam" id="PF00150"/>
    </source>
</evidence>
<evidence type="ECO:0000256" key="6">
    <source>
        <dbReference type="ARBA" id="ARBA00022989"/>
    </source>
</evidence>